<evidence type="ECO:0000313" key="2">
    <source>
        <dbReference type="Proteomes" id="UP000187209"/>
    </source>
</evidence>
<evidence type="ECO:0000313" key="1">
    <source>
        <dbReference type="EMBL" id="OMJ75443.1"/>
    </source>
</evidence>
<organism evidence="1 2">
    <name type="scientific">Stentor coeruleus</name>
    <dbReference type="NCBI Taxonomy" id="5963"/>
    <lineage>
        <taxon>Eukaryota</taxon>
        <taxon>Sar</taxon>
        <taxon>Alveolata</taxon>
        <taxon>Ciliophora</taxon>
        <taxon>Postciliodesmatophora</taxon>
        <taxon>Heterotrichea</taxon>
        <taxon>Heterotrichida</taxon>
        <taxon>Stentoridae</taxon>
        <taxon>Stentor</taxon>
    </lineage>
</organism>
<comment type="caution">
    <text evidence="1">The sequence shown here is derived from an EMBL/GenBank/DDBJ whole genome shotgun (WGS) entry which is preliminary data.</text>
</comment>
<proteinExistence type="predicted"/>
<sequence>MGCAATKDEINKEEHCIILGEESLSYTTKNCKDVDNIHRKYSFSGNVNNLQFSEISKRLYLAIYVSPSEKIRNFYNFFKTDEENYSLFSLLVLGLLVSSGNPIDKARILFEIEDKLSGKILSRESVQNLAKEMITISVDYLPSLFLTNEEYKVNEDSVKEYLSKIKQNKDKALGLMTKEFMGGEAKEIKLVDFLNNFRVDETAKLLRPHFIRKFVLQNMKTMEELTGSN</sequence>
<dbReference type="EMBL" id="MPUH01000690">
    <property type="protein sequence ID" value="OMJ75443.1"/>
    <property type="molecule type" value="Genomic_DNA"/>
</dbReference>
<dbReference type="AlphaFoldDB" id="A0A1R2BF98"/>
<name>A0A1R2BF98_9CILI</name>
<dbReference type="OrthoDB" id="322430at2759"/>
<gene>
    <name evidence="1" type="ORF">SteCoe_25410</name>
</gene>
<reference evidence="1 2" key="1">
    <citation type="submission" date="2016-11" db="EMBL/GenBank/DDBJ databases">
        <title>The macronuclear genome of Stentor coeruleus: a giant cell with tiny introns.</title>
        <authorList>
            <person name="Slabodnick M."/>
            <person name="Ruby J.G."/>
            <person name="Reiff S.B."/>
            <person name="Swart E.C."/>
            <person name="Gosai S."/>
            <person name="Prabakaran S."/>
            <person name="Witkowska E."/>
            <person name="Larue G.E."/>
            <person name="Fisher S."/>
            <person name="Freeman R.M."/>
            <person name="Gunawardena J."/>
            <person name="Chu W."/>
            <person name="Stover N.A."/>
            <person name="Gregory B.D."/>
            <person name="Nowacki M."/>
            <person name="Derisi J."/>
            <person name="Roy S.W."/>
            <person name="Marshall W.F."/>
            <person name="Sood P."/>
        </authorList>
    </citation>
    <scope>NUCLEOTIDE SEQUENCE [LARGE SCALE GENOMIC DNA]</scope>
    <source>
        <strain evidence="1">WM001</strain>
    </source>
</reference>
<keyword evidence="2" id="KW-1185">Reference proteome</keyword>
<protein>
    <submittedName>
        <fullName evidence="1">Uncharacterized protein</fullName>
    </submittedName>
</protein>
<accession>A0A1R2BF98</accession>
<dbReference type="Proteomes" id="UP000187209">
    <property type="component" value="Unassembled WGS sequence"/>
</dbReference>